<dbReference type="OrthoDB" id="3223373at2"/>
<dbReference type="AlphaFoldDB" id="A0A2A2EFJ8"/>
<keyword evidence="2" id="KW-1133">Transmembrane helix</keyword>
<gene>
    <name evidence="5" type="ORF">B1526_1014</name>
</gene>
<protein>
    <recommendedName>
        <fullName evidence="7">DUF2207 domain-containing protein</fullName>
    </recommendedName>
</protein>
<feature type="transmembrane region" description="Helical" evidence="2">
    <location>
        <begin position="556"/>
        <end position="575"/>
    </location>
</feature>
<evidence type="ECO:0000256" key="1">
    <source>
        <dbReference type="SAM" id="MobiDB-lite"/>
    </source>
</evidence>
<dbReference type="InterPro" id="IPR048389">
    <property type="entry name" value="YciQ-like_C"/>
</dbReference>
<keyword evidence="6" id="KW-1185">Reference proteome</keyword>
<dbReference type="InterPro" id="IPR018702">
    <property type="entry name" value="DUF2207"/>
</dbReference>
<dbReference type="Pfam" id="PF09972">
    <property type="entry name" value="DUF2207"/>
    <property type="match status" value="1"/>
</dbReference>
<feature type="domain" description="Predicted membrane protein YciQ-like C-terminal" evidence="4">
    <location>
        <begin position="378"/>
        <end position="662"/>
    </location>
</feature>
<comment type="caution">
    <text evidence="5">The sequence shown here is derived from an EMBL/GenBank/DDBJ whole genome shotgun (WGS) entry which is preliminary data.</text>
</comment>
<evidence type="ECO:0000259" key="4">
    <source>
        <dbReference type="Pfam" id="PF20990"/>
    </source>
</evidence>
<proteinExistence type="predicted"/>
<feature type="domain" description="DUF2207" evidence="3">
    <location>
        <begin position="42"/>
        <end position="301"/>
    </location>
</feature>
<keyword evidence="2" id="KW-0812">Transmembrane</keyword>
<keyword evidence="2" id="KW-0472">Membrane</keyword>
<evidence type="ECO:0000313" key="5">
    <source>
        <dbReference type="EMBL" id="PAU67706.1"/>
    </source>
</evidence>
<feature type="transmembrane region" description="Helical" evidence="2">
    <location>
        <begin position="581"/>
        <end position="601"/>
    </location>
</feature>
<dbReference type="Proteomes" id="UP000218399">
    <property type="component" value="Unassembled WGS sequence"/>
</dbReference>
<dbReference type="EMBL" id="MVOH01000011">
    <property type="protein sequence ID" value="PAU67706.1"/>
    <property type="molecule type" value="Genomic_DNA"/>
</dbReference>
<reference evidence="5 6" key="1">
    <citation type="journal article" date="2017" name="ISME J.">
        <title>Unveiling bifidobacterial biogeography across the mammalian branch of the tree of life.</title>
        <authorList>
            <person name="Milani C."/>
            <person name="Mangifesta M."/>
            <person name="Mancabelli L."/>
            <person name="Lugli G.A."/>
            <person name="James K."/>
            <person name="Duranti S."/>
            <person name="Turroni F."/>
            <person name="Ferrario C."/>
            <person name="Ossiprandi M.C."/>
            <person name="van Sinderen D."/>
            <person name="Ventura M."/>
        </authorList>
    </citation>
    <scope>NUCLEOTIDE SEQUENCE [LARGE SCALE GENOMIC DNA]</scope>
    <source>
        <strain evidence="6">Ham19E</strain>
    </source>
</reference>
<name>A0A2A2EFJ8_9BIFI</name>
<evidence type="ECO:0008006" key="7">
    <source>
        <dbReference type="Google" id="ProtNLM"/>
    </source>
</evidence>
<organism evidence="5 6">
    <name type="scientific">Bifidobacterium criceti</name>
    <dbReference type="NCBI Taxonomy" id="1960969"/>
    <lineage>
        <taxon>Bacteria</taxon>
        <taxon>Bacillati</taxon>
        <taxon>Actinomycetota</taxon>
        <taxon>Actinomycetes</taxon>
        <taxon>Bifidobacteriales</taxon>
        <taxon>Bifidobacteriaceae</taxon>
        <taxon>Bifidobacterium</taxon>
    </lineage>
</organism>
<evidence type="ECO:0000313" key="6">
    <source>
        <dbReference type="Proteomes" id="UP000218399"/>
    </source>
</evidence>
<feature type="transmembrane region" description="Helical" evidence="2">
    <location>
        <begin position="346"/>
        <end position="366"/>
    </location>
</feature>
<sequence length="773" mass="84143">MKNRVWLSMLSSLMWTFVVCALVFGVGFLIAKDANSSDLEYRSLDYDVHVQENGDLRIKETVDITLHERTDSDDNAIPWKQLYQTYTLNAAQLTNITDVSVKNLTTGEEYTQIEPKQPKYMPSTQWDREYANHWYIADVTYNGSSTKTFDPAVDGLESRTRTQMGEDERADMGGADAAADADGDTKPSDRPHDKTIEIGWNIPGTYSADSMRFEITMTWEGVTTQYNDVSVFQWEPFGTENETPIGVAHINVTFPEGVGRDDSWAWLHYTGNAKTERTPHGIACTAYNVKTGQYLDIVAMMTNAPLHNVVRQVDANAKQWTIDDETRQEREWHDKQHKTAVIRVCIWGAIALAGAALSFFGIRAALRSRHKAKLAGDVAYSRDVPPMTPGAAAVLWTKIGRVGVSSQMSREMAATMMSLIDKKLIAVYPGEAKRYAGVDLSRVTSADVARLIASSGASARKLAKTSTIVLMPRALGETVTDGYSRTELGLCTSERRLLYILLEAYKRLHTPVFDIKQMNREFSKWTDGHEELDFFKRACEHECDDLDAVQPAKATAVTFGVFDILIAVLAGIYLMAFEGNLLLACCLCIPMVLCGILACVLHKNYEITDSGQRTVGELVGFERYLEDFSTFADREVLDVTLWGKYLVYAAALGVSRKVLQQLATAYPQVNDASWLDDNAYASGVLFWSARPSTIVGSSLGAAVAGGSFGAFAGGFTDFGTQLSAGMASVQSTIAAAAPSSSGSGGFSGSGGSFSGGGFGGSSGGSGGGSFGGR</sequence>
<dbReference type="RefSeq" id="WP_095615019.1">
    <property type="nucleotide sequence ID" value="NZ_MVOH01000011.1"/>
</dbReference>
<dbReference type="Pfam" id="PF20990">
    <property type="entry name" value="DUF2207_C"/>
    <property type="match status" value="1"/>
</dbReference>
<accession>A0A2A2EFJ8</accession>
<feature type="region of interest" description="Disordered" evidence="1">
    <location>
        <begin position="163"/>
        <end position="195"/>
    </location>
</feature>
<feature type="compositionally biased region" description="Basic and acidic residues" evidence="1">
    <location>
        <begin position="183"/>
        <end position="195"/>
    </location>
</feature>
<evidence type="ECO:0000259" key="3">
    <source>
        <dbReference type="Pfam" id="PF09972"/>
    </source>
</evidence>
<evidence type="ECO:0000256" key="2">
    <source>
        <dbReference type="SAM" id="Phobius"/>
    </source>
</evidence>
<feature type="transmembrane region" description="Helical" evidence="2">
    <location>
        <begin position="12"/>
        <end position="31"/>
    </location>
</feature>